<proteinExistence type="predicted"/>
<dbReference type="InterPro" id="IPR006103">
    <property type="entry name" value="Glyco_hydro_2_cat"/>
</dbReference>
<dbReference type="Proteomes" id="UP000812031">
    <property type="component" value="Unassembled WGS sequence"/>
</dbReference>
<evidence type="ECO:0000313" key="3">
    <source>
        <dbReference type="Proteomes" id="UP000812031"/>
    </source>
</evidence>
<gene>
    <name evidence="2" type="ORF">KZH69_06140</name>
</gene>
<evidence type="ECO:0000313" key="2">
    <source>
        <dbReference type="EMBL" id="MBW4360060.1"/>
    </source>
</evidence>
<name>A0ABS6XTQ9_9FLAO</name>
<keyword evidence="3" id="KW-1185">Reference proteome</keyword>
<dbReference type="RefSeq" id="WP_219316567.1">
    <property type="nucleotide sequence ID" value="NZ_JAHWYN010000004.1"/>
</dbReference>
<dbReference type="Pfam" id="PF02836">
    <property type="entry name" value="Glyco_hydro_2_C"/>
    <property type="match status" value="1"/>
</dbReference>
<sequence length="422" mass="48141">MRKIIFLLLFWNCTSTIYSQADKVTIDQSKSGFKLKMNGQDFIVNGMNWDYFPIGKNYTYILWEQPEEMIKKALDNEMPLLKNMGVNTIRVYSGIPKKWIEFIYNKYGIHTMLNHPFGRYGLSINGAWVANTEYSNPSTHEVLLKEVKQLASDYKDTKGLLLFLLGNENNYGLFWEGAETENIPVQDRKSTARAQALYQLFNEAAVVMKTIDNSHPIAICNGDLLFLDLIAKECPDVDVFGINVYRGISFGDVFERVKKEYAKPILFTEFGSDAFNTITNKEDQNAQATILKGNWLEIYENAAGIGKTGNCIGGFTFQFSDGWWKSGQTINLDIHDPSASWGNGGYVFDFEKGKNNMNEEWFGICAKGPISQNGVYQLQPRVAYYMLKKVHQLNPYTNNNSLKKLQNSFKKIKIIETSKKAE</sequence>
<evidence type="ECO:0000259" key="1">
    <source>
        <dbReference type="Pfam" id="PF02836"/>
    </source>
</evidence>
<protein>
    <recommendedName>
        <fullName evidence="1">Glycoside hydrolase family 2 catalytic domain-containing protein</fullName>
    </recommendedName>
</protein>
<reference evidence="2 3" key="1">
    <citation type="submission" date="2021-07" db="EMBL/GenBank/DDBJ databases">
        <title>Flavobacterium sp. nov. isolated from sediment on the Taihu Lake.</title>
        <authorList>
            <person name="Qu J.-H."/>
        </authorList>
    </citation>
    <scope>NUCLEOTIDE SEQUENCE [LARGE SCALE GENOMIC DNA]</scope>
    <source>
        <strain evidence="2 3">NAS39</strain>
    </source>
</reference>
<feature type="domain" description="Glycoside hydrolase family 2 catalytic" evidence="1">
    <location>
        <begin position="72"/>
        <end position="305"/>
    </location>
</feature>
<accession>A0ABS6XTQ9</accession>
<comment type="caution">
    <text evidence="2">The sequence shown here is derived from an EMBL/GenBank/DDBJ whole genome shotgun (WGS) entry which is preliminary data.</text>
</comment>
<organism evidence="2 3">
    <name type="scientific">Flavobacterium taihuense</name>
    <dbReference type="NCBI Taxonomy" id="2857508"/>
    <lineage>
        <taxon>Bacteria</taxon>
        <taxon>Pseudomonadati</taxon>
        <taxon>Bacteroidota</taxon>
        <taxon>Flavobacteriia</taxon>
        <taxon>Flavobacteriales</taxon>
        <taxon>Flavobacteriaceae</taxon>
        <taxon>Flavobacterium</taxon>
    </lineage>
</organism>
<dbReference type="EMBL" id="JAHWYN010000004">
    <property type="protein sequence ID" value="MBW4360060.1"/>
    <property type="molecule type" value="Genomic_DNA"/>
</dbReference>